<feature type="compositionally biased region" description="Basic and acidic residues" evidence="1">
    <location>
        <begin position="1"/>
        <end position="15"/>
    </location>
</feature>
<feature type="region of interest" description="Disordered" evidence="1">
    <location>
        <begin position="1"/>
        <end position="454"/>
    </location>
</feature>
<dbReference type="Proteomes" id="UP000253551">
    <property type="component" value="Unassembled WGS sequence"/>
</dbReference>
<evidence type="ECO:0000313" key="2">
    <source>
        <dbReference type="EMBL" id="RCI00505.1"/>
    </source>
</evidence>
<keyword evidence="3" id="KW-1185">Reference proteome</keyword>
<dbReference type="EMBL" id="PJQM01001835">
    <property type="protein sequence ID" value="RCI00505.1"/>
    <property type="molecule type" value="Genomic_DNA"/>
</dbReference>
<feature type="compositionally biased region" description="Basic and acidic residues" evidence="1">
    <location>
        <begin position="68"/>
        <end position="85"/>
    </location>
</feature>
<protein>
    <submittedName>
        <fullName evidence="2">Uncharacterized protein</fullName>
    </submittedName>
</protein>
<feature type="non-terminal residue" evidence="2">
    <location>
        <position position="1"/>
    </location>
</feature>
<feature type="compositionally biased region" description="Polar residues" evidence="1">
    <location>
        <begin position="593"/>
        <end position="617"/>
    </location>
</feature>
<dbReference type="AlphaFoldDB" id="A0A367KE60"/>
<reference evidence="2 3" key="1">
    <citation type="journal article" date="2018" name="G3 (Bethesda)">
        <title>Phylogenetic and Phylogenomic Definition of Rhizopus Species.</title>
        <authorList>
            <person name="Gryganskyi A.P."/>
            <person name="Golan J."/>
            <person name="Dolatabadi S."/>
            <person name="Mondo S."/>
            <person name="Robb S."/>
            <person name="Idnurm A."/>
            <person name="Muszewska A."/>
            <person name="Steczkiewicz K."/>
            <person name="Masonjones S."/>
            <person name="Liao H.L."/>
            <person name="Gajdeczka M.T."/>
            <person name="Anike F."/>
            <person name="Vuek A."/>
            <person name="Anishchenko I.M."/>
            <person name="Voigt K."/>
            <person name="de Hoog G.S."/>
            <person name="Smith M.E."/>
            <person name="Heitman J."/>
            <person name="Vilgalys R."/>
            <person name="Stajich J.E."/>
        </authorList>
    </citation>
    <scope>NUCLEOTIDE SEQUENCE [LARGE SCALE GENOMIC DNA]</scope>
    <source>
        <strain evidence="2 3">LSU 92-RS-03</strain>
    </source>
</reference>
<feature type="compositionally biased region" description="Basic and acidic residues" evidence="1">
    <location>
        <begin position="160"/>
        <end position="187"/>
    </location>
</feature>
<name>A0A367KE60_RHIST</name>
<feature type="compositionally biased region" description="Polar residues" evidence="1">
    <location>
        <begin position="314"/>
        <end position="324"/>
    </location>
</feature>
<accession>A0A367KE60</accession>
<dbReference type="OrthoDB" id="2251633at2759"/>
<evidence type="ECO:0000313" key="3">
    <source>
        <dbReference type="Proteomes" id="UP000253551"/>
    </source>
</evidence>
<organism evidence="2 3">
    <name type="scientific">Rhizopus stolonifer</name>
    <name type="common">Rhizopus nigricans</name>
    <dbReference type="NCBI Taxonomy" id="4846"/>
    <lineage>
        <taxon>Eukaryota</taxon>
        <taxon>Fungi</taxon>
        <taxon>Fungi incertae sedis</taxon>
        <taxon>Mucoromycota</taxon>
        <taxon>Mucoromycotina</taxon>
        <taxon>Mucoromycetes</taxon>
        <taxon>Mucorales</taxon>
        <taxon>Mucorineae</taxon>
        <taxon>Rhizopodaceae</taxon>
        <taxon>Rhizopus</taxon>
    </lineage>
</organism>
<feature type="compositionally biased region" description="Polar residues" evidence="1">
    <location>
        <begin position="49"/>
        <end position="66"/>
    </location>
</feature>
<proteinExistence type="predicted"/>
<comment type="caution">
    <text evidence="2">The sequence shown here is derived from an EMBL/GenBank/DDBJ whole genome shotgun (WGS) entry which is preliminary data.</text>
</comment>
<sequence>QISSDKKEEPLEQKVNKTLITSGFSWADDMPDQSDDSDNEEEDLLRLSGKSSVPANQQFFSRSQQTGEEEKGLLVAVDEKTDKESSPITDEIKDEEEPTRFVSDKVSDNEVKETEVTKKEPTKTADNQWETPKDDKESTPSIDTEKASKEVDQLAVTDENVDKKPMESVSAEEKLPNESNNVEEKSNHQWGALDDYKEPTPSAEAQNNKEDVTKTVNNSSVAKDSKEGTKEAVAEAAHESFASEEKPVYRWAALDDYKEPEPKKPKTKLPPKMSREEEDAKVAAWHALKVPADEEDNEEPSSSWNEESEKPVESTPSWNGNTEPTAAAAAAASQGSQSVPAEPNENKPVWGQLNDVQSPKKQVVKDTWKNKLQVVDSDNTSGWKSFASMNEVAPSKLKNSSVVSDQKPKSSRVVSHQELKRSPSVSYQEPKQEWQAPSEPENKAPTWYSAAEETKSWSTTINQIEITQPTPQQRKPHEVSFSLNDFQEEPKQGPQTISLSWKDFTMDNGSSEKPMSVASLDSGEHSTTRQPIRATIALYDKPTSVPLKLSDFDSNGNSAPSAPQISLRLDDLTQNTKPVESVHLKLSDFAQTSQGQLETNNDSGLSPSKHTVTNINQPIEERNPDKWGSVSDDYVSKQAQHFSTETSHPRRKIQMGGMQWANLQKNLIANKK</sequence>
<evidence type="ECO:0000256" key="1">
    <source>
        <dbReference type="SAM" id="MobiDB-lite"/>
    </source>
</evidence>
<feature type="compositionally biased region" description="Acidic residues" evidence="1">
    <location>
        <begin position="29"/>
        <end position="43"/>
    </location>
</feature>
<feature type="compositionally biased region" description="Basic and acidic residues" evidence="1">
    <location>
        <begin position="223"/>
        <end position="264"/>
    </location>
</feature>
<gene>
    <name evidence="2" type="ORF">CU098_009440</name>
</gene>
<feature type="compositionally biased region" description="Basic and acidic residues" evidence="1">
    <location>
        <begin position="131"/>
        <end position="152"/>
    </location>
</feature>
<feature type="region of interest" description="Disordered" evidence="1">
    <location>
        <begin position="593"/>
        <end position="631"/>
    </location>
</feature>
<feature type="compositionally biased region" description="Basic and acidic residues" evidence="1">
    <location>
        <begin position="98"/>
        <end position="123"/>
    </location>
</feature>
<feature type="region of interest" description="Disordered" evidence="1">
    <location>
        <begin position="467"/>
        <end position="531"/>
    </location>
</feature>